<comment type="similarity">
    <text evidence="1">Belongs to the peptidase C56 family.</text>
</comment>
<dbReference type="Gene3D" id="3.40.50.880">
    <property type="match status" value="1"/>
</dbReference>
<sequence length="184" mass="19161">MTTPLNGRKILILSSNFGTETSEIQRPLAALDEAGAAVTVAATEAGVVKTLELDRELGAEVPVDVTYDSVDASDFDVVVLPGGTLNGDNLRTDETVQGLLRSFSAAGKPVAAICHAPWTLIEAGLVDGQKLTSVPTIRTDLVNAGGNWSDEEVVVDDAKGFPLITSRGPDDLDAFNGAIIEALS</sequence>
<organism evidence="3 4">
    <name type="scientific">Candidatus Brachybacterium merdavium</name>
    <dbReference type="NCBI Taxonomy" id="2838513"/>
    <lineage>
        <taxon>Bacteria</taxon>
        <taxon>Bacillati</taxon>
        <taxon>Actinomycetota</taxon>
        <taxon>Actinomycetes</taxon>
        <taxon>Micrococcales</taxon>
        <taxon>Dermabacteraceae</taxon>
        <taxon>Brachybacterium</taxon>
    </lineage>
</organism>
<dbReference type="InterPro" id="IPR006286">
    <property type="entry name" value="C56_PfpI-like"/>
</dbReference>
<dbReference type="InterPro" id="IPR029062">
    <property type="entry name" value="Class_I_gatase-like"/>
</dbReference>
<dbReference type="InterPro" id="IPR002818">
    <property type="entry name" value="DJ-1/PfpI"/>
</dbReference>
<dbReference type="PANTHER" id="PTHR42733:SF12">
    <property type="entry name" value="PROTEINASE"/>
    <property type="match status" value="1"/>
</dbReference>
<gene>
    <name evidence="3" type="ORF">H9786_01160</name>
</gene>
<protein>
    <submittedName>
        <fullName evidence="3">DJ-1/PfpI/YhbO family deglycase/protease</fullName>
    </submittedName>
</protein>
<reference evidence="3" key="2">
    <citation type="submission" date="2021-04" db="EMBL/GenBank/DDBJ databases">
        <authorList>
            <person name="Gilroy R."/>
        </authorList>
    </citation>
    <scope>NUCLEOTIDE SEQUENCE</scope>
    <source>
        <strain evidence="3">ChiHjej13B12-24818</strain>
    </source>
</reference>
<evidence type="ECO:0000313" key="3">
    <source>
        <dbReference type="EMBL" id="HJB09131.1"/>
    </source>
</evidence>
<reference evidence="3" key="1">
    <citation type="journal article" date="2021" name="PeerJ">
        <title>Extensive microbial diversity within the chicken gut microbiome revealed by metagenomics and culture.</title>
        <authorList>
            <person name="Gilroy R."/>
            <person name="Ravi A."/>
            <person name="Getino M."/>
            <person name="Pursley I."/>
            <person name="Horton D.L."/>
            <person name="Alikhan N.F."/>
            <person name="Baker D."/>
            <person name="Gharbi K."/>
            <person name="Hall N."/>
            <person name="Watson M."/>
            <person name="Adriaenssens E.M."/>
            <person name="Foster-Nyarko E."/>
            <person name="Jarju S."/>
            <person name="Secka A."/>
            <person name="Antonio M."/>
            <person name="Oren A."/>
            <person name="Chaudhuri R.R."/>
            <person name="La Ragione R."/>
            <person name="Hildebrand F."/>
            <person name="Pallen M.J."/>
        </authorList>
    </citation>
    <scope>NUCLEOTIDE SEQUENCE</scope>
    <source>
        <strain evidence="3">ChiHjej13B12-24818</strain>
    </source>
</reference>
<evidence type="ECO:0000313" key="4">
    <source>
        <dbReference type="Proteomes" id="UP000823823"/>
    </source>
</evidence>
<proteinExistence type="inferred from homology"/>
<name>A0A9D2LAW9_9MICO</name>
<dbReference type="EMBL" id="DWZH01000008">
    <property type="protein sequence ID" value="HJB09131.1"/>
    <property type="molecule type" value="Genomic_DNA"/>
</dbReference>
<dbReference type="PANTHER" id="PTHR42733">
    <property type="entry name" value="DJ-1 PROTEIN"/>
    <property type="match status" value="1"/>
</dbReference>
<dbReference type="NCBIfam" id="TIGR01382">
    <property type="entry name" value="PfpI"/>
    <property type="match status" value="1"/>
</dbReference>
<dbReference type="SUPFAM" id="SSF52317">
    <property type="entry name" value="Class I glutamine amidotransferase-like"/>
    <property type="match status" value="1"/>
</dbReference>
<feature type="domain" description="DJ-1/PfpI" evidence="2">
    <location>
        <begin position="8"/>
        <end position="181"/>
    </location>
</feature>
<dbReference type="PROSITE" id="PS51276">
    <property type="entry name" value="PEPTIDASE_C56_PFPI"/>
    <property type="match status" value="1"/>
</dbReference>
<evidence type="ECO:0000259" key="2">
    <source>
        <dbReference type="Pfam" id="PF01965"/>
    </source>
</evidence>
<dbReference type="Proteomes" id="UP000823823">
    <property type="component" value="Unassembled WGS sequence"/>
</dbReference>
<comment type="caution">
    <text evidence="3">The sequence shown here is derived from an EMBL/GenBank/DDBJ whole genome shotgun (WGS) entry which is preliminary data.</text>
</comment>
<dbReference type="AlphaFoldDB" id="A0A9D2LAW9"/>
<accession>A0A9D2LAW9</accession>
<evidence type="ECO:0000256" key="1">
    <source>
        <dbReference type="ARBA" id="ARBA00008542"/>
    </source>
</evidence>
<dbReference type="Pfam" id="PF01965">
    <property type="entry name" value="DJ-1_PfpI"/>
    <property type="match status" value="1"/>
</dbReference>